<dbReference type="Gene3D" id="3.40.50.300">
    <property type="entry name" value="P-loop containing nucleotide triphosphate hydrolases"/>
    <property type="match status" value="1"/>
</dbReference>
<keyword evidence="1" id="KW-0813">Transport</keyword>
<dbReference type="InterPro" id="IPR050107">
    <property type="entry name" value="ABC_carbohydrate_import_ATPase"/>
</dbReference>
<sequence>MPLPLLAEALAASPGSRGWLHCRVGSGRPAMTSMTKAATAGAPFPACYLEAEGITKRYPGVVALDGVQLEIRPGTVHALMGENGAGKSTL</sequence>
<protein>
    <submittedName>
        <fullName evidence="7">ATP-binding cassette domain-containing protein</fullName>
    </submittedName>
</protein>
<evidence type="ECO:0000256" key="4">
    <source>
        <dbReference type="ARBA" id="ARBA00022741"/>
    </source>
</evidence>
<dbReference type="GO" id="GO:0005524">
    <property type="term" value="F:ATP binding"/>
    <property type="evidence" value="ECO:0007669"/>
    <property type="project" value="UniProtKB-KW"/>
</dbReference>
<dbReference type="SUPFAM" id="SSF52540">
    <property type="entry name" value="P-loop containing nucleoside triphosphate hydrolases"/>
    <property type="match status" value="1"/>
</dbReference>
<dbReference type="InterPro" id="IPR027417">
    <property type="entry name" value="P-loop_NTPase"/>
</dbReference>
<gene>
    <name evidence="7" type="ORF">U1T56_16915</name>
</gene>
<evidence type="ECO:0000259" key="6">
    <source>
        <dbReference type="Pfam" id="PF00005"/>
    </source>
</evidence>
<evidence type="ECO:0000256" key="1">
    <source>
        <dbReference type="ARBA" id="ARBA00022448"/>
    </source>
</evidence>
<name>A0ABU8XUG6_9PROT</name>
<dbReference type="Proteomes" id="UP001375743">
    <property type="component" value="Unassembled WGS sequence"/>
</dbReference>
<keyword evidence="2" id="KW-0762">Sugar transport</keyword>
<evidence type="ECO:0000256" key="3">
    <source>
        <dbReference type="ARBA" id="ARBA00022737"/>
    </source>
</evidence>
<feature type="domain" description="ABC transporter" evidence="6">
    <location>
        <begin position="64"/>
        <end position="90"/>
    </location>
</feature>
<dbReference type="EMBL" id="JBBLZC010000019">
    <property type="protein sequence ID" value="MEK0084835.1"/>
    <property type="molecule type" value="Genomic_DNA"/>
</dbReference>
<accession>A0ABU8XUG6</accession>
<keyword evidence="4" id="KW-0547">Nucleotide-binding</keyword>
<keyword evidence="5 7" id="KW-0067">ATP-binding</keyword>
<evidence type="ECO:0000256" key="5">
    <source>
        <dbReference type="ARBA" id="ARBA00022840"/>
    </source>
</evidence>
<reference evidence="7 8" key="1">
    <citation type="submission" date="2024-01" db="EMBL/GenBank/DDBJ databases">
        <title>Multi-omics insights into the function and evolution of sodium benzoate biodegradation pathways in Benzoatithermus flavus gen. nov., sp. nov. from hot spring.</title>
        <authorList>
            <person name="Hu C.-J."/>
            <person name="Li W.-J."/>
        </authorList>
    </citation>
    <scope>NUCLEOTIDE SEQUENCE [LARGE SCALE GENOMIC DNA]</scope>
    <source>
        <strain evidence="7 8">SYSU G07066</strain>
    </source>
</reference>
<dbReference type="Pfam" id="PF00005">
    <property type="entry name" value="ABC_tran"/>
    <property type="match status" value="1"/>
</dbReference>
<feature type="non-terminal residue" evidence="7">
    <location>
        <position position="90"/>
    </location>
</feature>
<keyword evidence="8" id="KW-1185">Reference proteome</keyword>
<evidence type="ECO:0000313" key="8">
    <source>
        <dbReference type="Proteomes" id="UP001375743"/>
    </source>
</evidence>
<comment type="caution">
    <text evidence="7">The sequence shown here is derived from an EMBL/GenBank/DDBJ whole genome shotgun (WGS) entry which is preliminary data.</text>
</comment>
<proteinExistence type="predicted"/>
<evidence type="ECO:0000313" key="7">
    <source>
        <dbReference type="EMBL" id="MEK0084835.1"/>
    </source>
</evidence>
<evidence type="ECO:0000256" key="2">
    <source>
        <dbReference type="ARBA" id="ARBA00022597"/>
    </source>
</evidence>
<dbReference type="InterPro" id="IPR003439">
    <property type="entry name" value="ABC_transporter-like_ATP-bd"/>
</dbReference>
<dbReference type="PANTHER" id="PTHR43790:SF9">
    <property type="entry name" value="GALACTOFURANOSE TRANSPORTER ATP-BINDING PROTEIN YTFR"/>
    <property type="match status" value="1"/>
</dbReference>
<organism evidence="7 8">
    <name type="scientific">Benzoatithermus flavus</name>
    <dbReference type="NCBI Taxonomy" id="3108223"/>
    <lineage>
        <taxon>Bacteria</taxon>
        <taxon>Pseudomonadati</taxon>
        <taxon>Pseudomonadota</taxon>
        <taxon>Alphaproteobacteria</taxon>
        <taxon>Geminicoccales</taxon>
        <taxon>Geminicoccaceae</taxon>
        <taxon>Benzoatithermus</taxon>
    </lineage>
</organism>
<dbReference type="PANTHER" id="PTHR43790">
    <property type="entry name" value="CARBOHYDRATE TRANSPORT ATP-BINDING PROTEIN MG119-RELATED"/>
    <property type="match status" value="1"/>
</dbReference>
<keyword evidence="3" id="KW-0677">Repeat</keyword>